<feature type="domain" description="HTH merR-type" evidence="2">
    <location>
        <begin position="17"/>
        <end position="86"/>
    </location>
</feature>
<dbReference type="InterPro" id="IPR047057">
    <property type="entry name" value="MerR_fam"/>
</dbReference>
<dbReference type="SMART" id="SM00422">
    <property type="entry name" value="HTH_MERR"/>
    <property type="match status" value="1"/>
</dbReference>
<dbReference type="CDD" id="cd00592">
    <property type="entry name" value="HTH_MerR-like"/>
    <property type="match status" value="1"/>
</dbReference>
<evidence type="ECO:0000256" key="1">
    <source>
        <dbReference type="ARBA" id="ARBA00023125"/>
    </source>
</evidence>
<dbReference type="PANTHER" id="PTHR30204:SF93">
    <property type="entry name" value="HTH MERR-TYPE DOMAIN-CONTAINING PROTEIN"/>
    <property type="match status" value="1"/>
</dbReference>
<dbReference type="InterPro" id="IPR009061">
    <property type="entry name" value="DNA-bd_dom_put_sf"/>
</dbReference>
<sequence length="259" mass="28011">MLRICAVDRRGGVAAVGWSTRQLAELAGTTLRTVRHYHEVGLLPEPERASNGYKSYGVAHLVRLLRIRRLVDLGFSLPRIADMGAADERPDEALRALDAELAATIERLQRARVEVAQLLGASAPTDLPPELAMAAADADLTDADRTFVVVMSRVLSPAALAAYARMLRSPDVVPAGRELDNLPADADEGTRRELAARLLPQIRDLYTEYPDLLDAGAVANASTAAHAVDVAVTDLYNSAQRDVMRRVGQQLRDSAKALS</sequence>
<protein>
    <submittedName>
        <fullName evidence="3">MerR family transcriptional regulator</fullName>
    </submittedName>
</protein>
<evidence type="ECO:0000313" key="4">
    <source>
        <dbReference type="Proteomes" id="UP001609175"/>
    </source>
</evidence>
<proteinExistence type="predicted"/>
<dbReference type="Gene3D" id="1.10.1660.10">
    <property type="match status" value="1"/>
</dbReference>
<reference evidence="3 4" key="1">
    <citation type="submission" date="2024-10" db="EMBL/GenBank/DDBJ databases">
        <authorList>
            <person name="Riesco R."/>
        </authorList>
    </citation>
    <scope>NUCLEOTIDE SEQUENCE [LARGE SCALE GENOMIC DNA]</scope>
    <source>
        <strain evidence="3 4">NCIMB 15449</strain>
    </source>
</reference>
<dbReference type="Pfam" id="PF13411">
    <property type="entry name" value="MerR_1"/>
    <property type="match status" value="1"/>
</dbReference>
<gene>
    <name evidence="3" type="ORF">ACHIPZ_11095</name>
</gene>
<dbReference type="Proteomes" id="UP001609175">
    <property type="component" value="Unassembled WGS sequence"/>
</dbReference>
<evidence type="ECO:0000313" key="3">
    <source>
        <dbReference type="EMBL" id="MFH5208740.1"/>
    </source>
</evidence>
<accession>A0ABW7JLW8</accession>
<name>A0ABW7JLW8_9NOCA</name>
<comment type="caution">
    <text evidence="3">The sequence shown here is derived from an EMBL/GenBank/DDBJ whole genome shotgun (WGS) entry which is preliminary data.</text>
</comment>
<dbReference type="EMBL" id="JBIMSO010000045">
    <property type="protein sequence ID" value="MFH5208740.1"/>
    <property type="molecule type" value="Genomic_DNA"/>
</dbReference>
<dbReference type="InterPro" id="IPR000551">
    <property type="entry name" value="MerR-type_HTH_dom"/>
</dbReference>
<dbReference type="PANTHER" id="PTHR30204">
    <property type="entry name" value="REDOX-CYCLING DRUG-SENSING TRANSCRIPTIONAL ACTIVATOR SOXR"/>
    <property type="match status" value="1"/>
</dbReference>
<organism evidence="3 4">
    <name type="scientific">Antrihabitans spumae</name>
    <dbReference type="NCBI Taxonomy" id="3373370"/>
    <lineage>
        <taxon>Bacteria</taxon>
        <taxon>Bacillati</taxon>
        <taxon>Actinomycetota</taxon>
        <taxon>Actinomycetes</taxon>
        <taxon>Mycobacteriales</taxon>
        <taxon>Nocardiaceae</taxon>
        <taxon>Antrihabitans</taxon>
    </lineage>
</organism>
<dbReference type="SUPFAM" id="SSF46955">
    <property type="entry name" value="Putative DNA-binding domain"/>
    <property type="match status" value="1"/>
</dbReference>
<evidence type="ECO:0000259" key="2">
    <source>
        <dbReference type="PROSITE" id="PS50937"/>
    </source>
</evidence>
<dbReference type="RefSeq" id="WP_395114269.1">
    <property type="nucleotide sequence ID" value="NZ_JBIMSO010000045.1"/>
</dbReference>
<dbReference type="PROSITE" id="PS50937">
    <property type="entry name" value="HTH_MERR_2"/>
    <property type="match status" value="1"/>
</dbReference>
<keyword evidence="1" id="KW-0238">DNA-binding</keyword>